<feature type="region of interest" description="Disordered" evidence="4">
    <location>
        <begin position="318"/>
        <end position="344"/>
    </location>
</feature>
<accession>A0A8B7Y007</accession>
<proteinExistence type="inferred from homology"/>
<keyword evidence="5" id="KW-1185">Reference proteome</keyword>
<dbReference type="GO" id="GO:0000445">
    <property type="term" value="C:THO complex part of transcription export complex"/>
    <property type="evidence" value="ECO:0007669"/>
    <property type="project" value="TreeGrafter"/>
</dbReference>
<organism evidence="5 6">
    <name type="scientific">Acanthaster planci</name>
    <name type="common">Crown-of-thorns starfish</name>
    <dbReference type="NCBI Taxonomy" id="133434"/>
    <lineage>
        <taxon>Eukaryota</taxon>
        <taxon>Metazoa</taxon>
        <taxon>Echinodermata</taxon>
        <taxon>Eleutherozoa</taxon>
        <taxon>Asterozoa</taxon>
        <taxon>Asteroidea</taxon>
        <taxon>Valvatacea</taxon>
        <taxon>Valvatida</taxon>
        <taxon>Acanthasteridae</taxon>
        <taxon>Acanthaster</taxon>
    </lineage>
</organism>
<evidence type="ECO:0000256" key="3">
    <source>
        <dbReference type="ARBA" id="ARBA00023242"/>
    </source>
</evidence>
<dbReference type="OrthoDB" id="20582at2759"/>
<name>A0A8B7Y007_ACAPL</name>
<keyword evidence="3" id="KW-0539">Nucleus</keyword>
<reference evidence="6" key="1">
    <citation type="submission" date="2025-08" db="UniProtKB">
        <authorList>
            <consortium name="RefSeq"/>
        </authorList>
    </citation>
    <scope>IDENTIFICATION</scope>
</reference>
<dbReference type="PANTHER" id="PTHR13375">
    <property type="entry name" value="FMS INTERACTING PROTEIN"/>
    <property type="match status" value="1"/>
</dbReference>
<dbReference type="CTD" id="8563"/>
<dbReference type="AlphaFoldDB" id="A0A8B7Y007"/>
<dbReference type="InterPro" id="IPR019163">
    <property type="entry name" value="THO_Thoc5"/>
</dbReference>
<sequence>MSGAAISVKKKRRLGSKPEVESSQTSPPKDSKKLKRAQEPTAVQESAGVSMYSEEQEVLKRDGQQDLELHRSECAKLRQIMEEIQSAKQSGAEDKDEYIASRRMQASLHFITLKKLNRVAHLRCKAVRETTMGGKQRVDSLHLQLQNLLYEVMHLQKEIKKCREFKSKDEDIELVDVETFYREAPSEISAPHATKKDPHKQRLARLDWELEQRKRLAEKLKDCQSNTDILAREINTKEEYLDSLQPQLATILQATIPVQEYLSMPIHEIRAQHQTAKLLPRPLYILYVQASAYQEARDSSMSLKIEGDKDAVISAGSASPVIEEESDSDNEESLTQSKRRRKTIGNKLEEKRQKLLAKHPLQVVMTLKFKDGSVLTLTFSYLTSLHIVTVGVDLKLSPVAKTPAVASSDLLSPDQLLSCLYYGDTGQVSPNSSNAYQFSKLGMDSMSSYISETGHPYRWAQWLAGLDFLPEDREETKAMTAVSTSHMESTLKALRSRTRARLALTKQLTSLEHNTVPVPAQSVGLFPAKIAARLTSWVKITKEDFQALPFLKGSPTLDLAEDYQHFYLATCSRGSAILKAAVLLSVDYPRCPPHILVGVTLTGEHNDSNDNDIRDLESELNLHYDELVTEKSHDYLLSSQLQRLLMCFDVYVETRREGEGDGAEGPTEFAREKMFIRLTRGRGRSKPYKYNAQYRYFTQR</sequence>
<feature type="region of interest" description="Disordered" evidence="4">
    <location>
        <begin position="1"/>
        <end position="64"/>
    </location>
</feature>
<evidence type="ECO:0000256" key="2">
    <source>
        <dbReference type="ARBA" id="ARBA00008044"/>
    </source>
</evidence>
<dbReference type="GeneID" id="110976562"/>
<dbReference type="Pfam" id="PF09766">
    <property type="entry name" value="FmiP_Thoc5"/>
    <property type="match status" value="1"/>
</dbReference>
<dbReference type="KEGG" id="aplc:110976562"/>
<dbReference type="GO" id="GO:0003729">
    <property type="term" value="F:mRNA binding"/>
    <property type="evidence" value="ECO:0007669"/>
    <property type="project" value="TreeGrafter"/>
</dbReference>
<dbReference type="PANTHER" id="PTHR13375:SF3">
    <property type="entry name" value="THO COMPLEX SUBUNIT 5 HOMOLOG"/>
    <property type="match status" value="1"/>
</dbReference>
<evidence type="ECO:0000256" key="4">
    <source>
        <dbReference type="SAM" id="MobiDB-lite"/>
    </source>
</evidence>
<protein>
    <submittedName>
        <fullName evidence="6">THO complex subunit 5 homolog isoform X1</fullName>
    </submittedName>
</protein>
<evidence type="ECO:0000313" key="6">
    <source>
        <dbReference type="RefSeq" id="XP_022085625.1"/>
    </source>
</evidence>
<comment type="subcellular location">
    <subcellularLocation>
        <location evidence="1">Nucleus</location>
    </subcellularLocation>
</comment>
<comment type="similarity">
    <text evidence="2">Belongs to the THOC5 family.</text>
</comment>
<dbReference type="GO" id="GO:0006406">
    <property type="term" value="P:mRNA export from nucleus"/>
    <property type="evidence" value="ECO:0007669"/>
    <property type="project" value="TreeGrafter"/>
</dbReference>
<evidence type="ECO:0000256" key="1">
    <source>
        <dbReference type="ARBA" id="ARBA00004123"/>
    </source>
</evidence>
<dbReference type="Proteomes" id="UP000694845">
    <property type="component" value="Unplaced"/>
</dbReference>
<dbReference type="RefSeq" id="XP_022085625.1">
    <property type="nucleotide sequence ID" value="XM_022229933.1"/>
</dbReference>
<evidence type="ECO:0000313" key="5">
    <source>
        <dbReference type="Proteomes" id="UP000694845"/>
    </source>
</evidence>
<gene>
    <name evidence="6" type="primary">LOC110976562</name>
</gene>
<feature type="compositionally biased region" description="Acidic residues" evidence="4">
    <location>
        <begin position="322"/>
        <end position="332"/>
    </location>
</feature>